<dbReference type="EMBL" id="SNRW01006000">
    <property type="protein sequence ID" value="KAA6383932.1"/>
    <property type="molecule type" value="Genomic_DNA"/>
</dbReference>
<evidence type="ECO:0000259" key="3">
    <source>
        <dbReference type="PROSITE" id="PS50002"/>
    </source>
</evidence>
<protein>
    <recommendedName>
        <fullName evidence="3">SH3 domain-containing protein</fullName>
    </recommendedName>
</protein>
<proteinExistence type="predicted"/>
<evidence type="ECO:0000313" key="4">
    <source>
        <dbReference type="EMBL" id="KAA6383932.1"/>
    </source>
</evidence>
<sequence>MVYYCCTLVYDCRKLVYYCHKLVYDCRILVYDCRILVYDCRILVYECRTLLISLSMSISSQYFEAIADYAGVEGDTNYIAVKKGDVVRLIKKDKEWFTVEKDGHIQKVPKGILIQKENKISSFNMNLQKNTQQNRNREDCIGYN</sequence>
<dbReference type="Gene3D" id="2.30.30.40">
    <property type="entry name" value="SH3 Domains"/>
    <property type="match status" value="1"/>
</dbReference>
<name>A0A5J4VMT1_9EUKA</name>
<dbReference type="SUPFAM" id="SSF50044">
    <property type="entry name" value="SH3-domain"/>
    <property type="match status" value="1"/>
</dbReference>
<dbReference type="InterPro" id="IPR001452">
    <property type="entry name" value="SH3_domain"/>
</dbReference>
<keyword evidence="1 2" id="KW-0728">SH3 domain</keyword>
<dbReference type="InterPro" id="IPR036028">
    <property type="entry name" value="SH3-like_dom_sf"/>
</dbReference>
<dbReference type="PROSITE" id="PS50002">
    <property type="entry name" value="SH3"/>
    <property type="match status" value="1"/>
</dbReference>
<evidence type="ECO:0000313" key="5">
    <source>
        <dbReference type="Proteomes" id="UP000324800"/>
    </source>
</evidence>
<evidence type="ECO:0000256" key="2">
    <source>
        <dbReference type="PROSITE-ProRule" id="PRU00192"/>
    </source>
</evidence>
<comment type="caution">
    <text evidence="4">The sequence shown here is derived from an EMBL/GenBank/DDBJ whole genome shotgun (WGS) entry which is preliminary data.</text>
</comment>
<dbReference type="Proteomes" id="UP000324800">
    <property type="component" value="Unassembled WGS sequence"/>
</dbReference>
<reference evidence="4 5" key="1">
    <citation type="submission" date="2019-03" db="EMBL/GenBank/DDBJ databases">
        <title>Single cell metagenomics reveals metabolic interactions within the superorganism composed of flagellate Streblomastix strix and complex community of Bacteroidetes bacteria on its surface.</title>
        <authorList>
            <person name="Treitli S.C."/>
            <person name="Kolisko M."/>
            <person name="Husnik F."/>
            <person name="Keeling P."/>
            <person name="Hampl V."/>
        </authorList>
    </citation>
    <scope>NUCLEOTIDE SEQUENCE [LARGE SCALE GENOMIC DNA]</scope>
    <source>
        <strain evidence="4">ST1C</strain>
    </source>
</reference>
<feature type="domain" description="SH3" evidence="3">
    <location>
        <begin position="58"/>
        <end position="118"/>
    </location>
</feature>
<evidence type="ECO:0000256" key="1">
    <source>
        <dbReference type="ARBA" id="ARBA00022443"/>
    </source>
</evidence>
<dbReference type="AlphaFoldDB" id="A0A5J4VMT1"/>
<gene>
    <name evidence="4" type="ORF">EZS28_020543</name>
</gene>
<organism evidence="4 5">
    <name type="scientific">Streblomastix strix</name>
    <dbReference type="NCBI Taxonomy" id="222440"/>
    <lineage>
        <taxon>Eukaryota</taxon>
        <taxon>Metamonada</taxon>
        <taxon>Preaxostyla</taxon>
        <taxon>Oxymonadida</taxon>
        <taxon>Streblomastigidae</taxon>
        <taxon>Streblomastix</taxon>
    </lineage>
</organism>
<accession>A0A5J4VMT1</accession>